<sequence length="274" mass="29954">MSVGVVFDSAGTLLKTNRAVKNIKSGLLLNNSPETTMLTFEDPDRILVLLNISSTEMMQIPPEKNFSEYLKEINVVFGISCGRKIIDAECVAAILFSDPVCLVFDMQEVIRACWKIVSREAESFAMNTGIIVNLRTGEIEFTIAAAGYPFPGVREMISALHLKGVAVYIASGDRTSKLELIADKIGIPRERVHGVATPVTKARVVTNLKDEYDVVVMVGDGINDLSAMRAADVSILTVQQKGERPDALCKQASYIIDDIRDVIGIVDKLNTEDS</sequence>
<name>A0A644VEJ8_9ZZZZ</name>
<dbReference type="GO" id="GO:0055070">
    <property type="term" value="P:copper ion homeostasis"/>
    <property type="evidence" value="ECO:0007669"/>
    <property type="project" value="TreeGrafter"/>
</dbReference>
<comment type="caution">
    <text evidence="2">The sequence shown here is derived from an EMBL/GenBank/DDBJ whole genome shotgun (WGS) entry which is preliminary data.</text>
</comment>
<keyword evidence="2" id="KW-0547">Nucleotide-binding</keyword>
<keyword evidence="1" id="KW-1278">Translocase</keyword>
<dbReference type="Gene3D" id="3.40.50.1000">
    <property type="entry name" value="HAD superfamily/HAD-like"/>
    <property type="match status" value="1"/>
</dbReference>
<dbReference type="GO" id="GO:0005507">
    <property type="term" value="F:copper ion binding"/>
    <property type="evidence" value="ECO:0007669"/>
    <property type="project" value="TreeGrafter"/>
</dbReference>
<evidence type="ECO:0000313" key="2">
    <source>
        <dbReference type="EMBL" id="MPL89834.1"/>
    </source>
</evidence>
<keyword evidence="2" id="KW-0067">ATP-binding</keyword>
<dbReference type="GO" id="GO:0016020">
    <property type="term" value="C:membrane"/>
    <property type="evidence" value="ECO:0007669"/>
    <property type="project" value="TreeGrafter"/>
</dbReference>
<dbReference type="AlphaFoldDB" id="A0A644VEJ8"/>
<accession>A0A644VEJ8</accession>
<dbReference type="PRINTS" id="PR00119">
    <property type="entry name" value="CATATPASE"/>
</dbReference>
<dbReference type="GO" id="GO:0043682">
    <property type="term" value="F:P-type divalent copper transporter activity"/>
    <property type="evidence" value="ECO:0007669"/>
    <property type="project" value="TreeGrafter"/>
</dbReference>
<organism evidence="2">
    <name type="scientific">bioreactor metagenome</name>
    <dbReference type="NCBI Taxonomy" id="1076179"/>
    <lineage>
        <taxon>unclassified sequences</taxon>
        <taxon>metagenomes</taxon>
        <taxon>ecological metagenomes</taxon>
    </lineage>
</organism>
<proteinExistence type="predicted"/>
<reference evidence="2" key="1">
    <citation type="submission" date="2019-08" db="EMBL/GenBank/DDBJ databases">
        <authorList>
            <person name="Kucharzyk K."/>
            <person name="Murdoch R.W."/>
            <person name="Higgins S."/>
            <person name="Loffler F."/>
        </authorList>
    </citation>
    <scope>NUCLEOTIDE SEQUENCE</scope>
</reference>
<dbReference type="SUPFAM" id="SSF56784">
    <property type="entry name" value="HAD-like"/>
    <property type="match status" value="1"/>
</dbReference>
<gene>
    <name evidence="2" type="primary">kdpB_5</name>
    <name evidence="2" type="ORF">SDC9_35876</name>
</gene>
<dbReference type="InterPro" id="IPR023214">
    <property type="entry name" value="HAD_sf"/>
</dbReference>
<dbReference type="Pfam" id="PF00702">
    <property type="entry name" value="Hydrolase"/>
    <property type="match status" value="1"/>
</dbReference>
<dbReference type="GO" id="GO:0005524">
    <property type="term" value="F:ATP binding"/>
    <property type="evidence" value="ECO:0007669"/>
    <property type="project" value="UniProtKB-KW"/>
</dbReference>
<dbReference type="PANTHER" id="PTHR43520:SF8">
    <property type="entry name" value="P-TYPE CU(+) TRANSPORTER"/>
    <property type="match status" value="1"/>
</dbReference>
<dbReference type="EMBL" id="VSSQ01000288">
    <property type="protein sequence ID" value="MPL89834.1"/>
    <property type="molecule type" value="Genomic_DNA"/>
</dbReference>
<dbReference type="PANTHER" id="PTHR43520">
    <property type="entry name" value="ATP7, ISOFORM B"/>
    <property type="match status" value="1"/>
</dbReference>
<protein>
    <submittedName>
        <fullName evidence="2">Potassium-transporting ATPase ATP-binding subunit</fullName>
    </submittedName>
</protein>
<dbReference type="InterPro" id="IPR036412">
    <property type="entry name" value="HAD-like_sf"/>
</dbReference>
<evidence type="ECO:0000256" key="1">
    <source>
        <dbReference type="ARBA" id="ARBA00022967"/>
    </source>
</evidence>